<dbReference type="Pfam" id="PF09808">
    <property type="entry name" value="SNAPC1"/>
    <property type="match status" value="1"/>
</dbReference>
<keyword evidence="3" id="KW-1185">Reference proteome</keyword>
<accession>A0A0P1AQQ4</accession>
<dbReference type="Proteomes" id="UP000054928">
    <property type="component" value="Unassembled WGS sequence"/>
</dbReference>
<dbReference type="RefSeq" id="XP_024579589.1">
    <property type="nucleotide sequence ID" value="XM_024729187.1"/>
</dbReference>
<proteinExistence type="predicted"/>
<feature type="region of interest" description="Disordered" evidence="1">
    <location>
        <begin position="768"/>
        <end position="829"/>
    </location>
</feature>
<feature type="compositionally biased region" description="Polar residues" evidence="1">
    <location>
        <begin position="470"/>
        <end position="484"/>
    </location>
</feature>
<feature type="compositionally biased region" description="Low complexity" evidence="1">
    <location>
        <begin position="927"/>
        <end position="937"/>
    </location>
</feature>
<dbReference type="OrthoDB" id="161023at2759"/>
<feature type="region of interest" description="Disordered" evidence="1">
    <location>
        <begin position="924"/>
        <end position="962"/>
    </location>
</feature>
<dbReference type="EMBL" id="CCYD01000653">
    <property type="protein sequence ID" value="CEG43220.1"/>
    <property type="molecule type" value="Genomic_DNA"/>
</dbReference>
<feature type="compositionally biased region" description="Basic residues" evidence="1">
    <location>
        <begin position="783"/>
        <end position="793"/>
    </location>
</feature>
<feature type="compositionally biased region" description="Polar residues" evidence="1">
    <location>
        <begin position="794"/>
        <end position="809"/>
    </location>
</feature>
<dbReference type="InterPro" id="IPR019188">
    <property type="entry name" value="SNAPC1"/>
</dbReference>
<name>A0A0P1AQQ4_PLAHL</name>
<feature type="region of interest" description="Disordered" evidence="1">
    <location>
        <begin position="327"/>
        <end position="364"/>
    </location>
</feature>
<evidence type="ECO:0000313" key="2">
    <source>
        <dbReference type="EMBL" id="CEG43220.1"/>
    </source>
</evidence>
<evidence type="ECO:0000256" key="1">
    <source>
        <dbReference type="SAM" id="MobiDB-lite"/>
    </source>
</evidence>
<dbReference type="GeneID" id="36408487"/>
<feature type="compositionally biased region" description="Basic and acidic residues" evidence="1">
    <location>
        <begin position="938"/>
        <end position="953"/>
    </location>
</feature>
<dbReference type="STRING" id="4781.A0A0P1AQQ4"/>
<organism evidence="2 3">
    <name type="scientific">Plasmopara halstedii</name>
    <name type="common">Downy mildew of sunflower</name>
    <dbReference type="NCBI Taxonomy" id="4781"/>
    <lineage>
        <taxon>Eukaryota</taxon>
        <taxon>Sar</taxon>
        <taxon>Stramenopiles</taxon>
        <taxon>Oomycota</taxon>
        <taxon>Peronosporomycetes</taxon>
        <taxon>Peronosporales</taxon>
        <taxon>Peronosporaceae</taxon>
        <taxon>Plasmopara</taxon>
    </lineage>
</organism>
<evidence type="ECO:0000313" key="3">
    <source>
        <dbReference type="Proteomes" id="UP000054928"/>
    </source>
</evidence>
<feature type="compositionally biased region" description="Polar residues" evidence="1">
    <location>
        <begin position="347"/>
        <end position="364"/>
    </location>
</feature>
<reference evidence="3" key="1">
    <citation type="submission" date="2014-09" db="EMBL/GenBank/DDBJ databases">
        <authorList>
            <person name="Sharma Rahul"/>
            <person name="Thines Marco"/>
        </authorList>
    </citation>
    <scope>NUCLEOTIDE SEQUENCE [LARGE SCALE GENOMIC DNA]</scope>
</reference>
<feature type="region of interest" description="Disordered" evidence="1">
    <location>
        <begin position="1"/>
        <end position="38"/>
    </location>
</feature>
<dbReference type="AlphaFoldDB" id="A0A0P1AQQ4"/>
<sequence>MPQVSKSPNEPARLVSKPPLPPKRRAINRSLKQREREAPDVDWERSLEHFAAAVSDDLDELHARFIKKNEVTFSSWKQLWNDARMSAAFHVEFWDSSPTNTHKTILQQTLDALVHCIEVNDGAFESVAEVTSLIGRIFALYSAFSVQLGVPKHKIDVDPKAWSALLTIDFVMRSTAASLLPTAAREVKAIMHRLVVEEKTFLRCLQGFGPSVRVRYHVASGQAFQRASAGQDLLTGTDKAVERNAPVSFSTIEELKSLDAHYRETMGRAQSFTTVLSSSGAVLTGRRSNLTLSASKLPKLDLSDNIQNLTHALTTYAVYKANAKQRKNDRVARAAAAREKDERKLSQTKANSEGGDNNSNLNDCVTDQLSSRAESLAKAQDNPLRRRDSNSEAFFESELYADIVCEQVESGIDPATVNIRKSLQSSEISDEDSDPLADLEWELTQSINAVSPQGVRHNESDKSPPLARLNRSSAKTISRQKSVSTSVTCRTKAKQYSAISEARKEASDANFGRGDLKLVTSERKNSVPKNALTSLRREETQSLALTSNIIGKGAQTLASERMSAKDVKSPAVSSMRATKFSAGSAISISDSWATQSTADSDGLSTIQAELDAIPKLAKSFQAACDEYPTSLTAAKKNRKEKEMTCQSSPDVLRQNSEFNCTGSENAGQNRLMLPSGHSTQTFPAHSNVVTEQLKAKDDFSSSNQVAQRSRVSACERSMASDFKLRRSSRFTSLASDAESNALGELEKELDASILMEPVLPLSRLVRTKTTSRKRVSKSPPVRKSIRGNAKKQRLTTIKASHKSGTNQRTLLDKGQDSSQRNGMAGDSESDGLTELVAELDFNVPAQMHSVPTSTSFERSTAPSKIMLSPVLKPLPAQNSSSIRRSARLNSIASKSESEALEDLMLELSGTHAAHNLSVVSATKPHFQTRTTRNQITRTKGEKLRRGQNEDGPQKKRSRPTFPTKLKMNNVENEAMANPSSRQRVLSMDLRSSRRSDSVVFDTLSGDINNVTRVVLTRRDIKLQNDRFAGLDASLK</sequence>
<feature type="compositionally biased region" description="Basic and acidic residues" evidence="1">
    <location>
        <begin position="327"/>
        <end position="345"/>
    </location>
</feature>
<protein>
    <submittedName>
        <fullName evidence="2">Small nuclear RNA activating complex (SNAPc), subunit SNAP43</fullName>
    </submittedName>
</protein>
<dbReference type="OMA" id="ASILMEP"/>
<feature type="region of interest" description="Disordered" evidence="1">
    <location>
        <begin position="450"/>
        <end position="484"/>
    </location>
</feature>